<evidence type="ECO:0000256" key="2">
    <source>
        <dbReference type="ARBA" id="ARBA00005278"/>
    </source>
</evidence>
<dbReference type="Proteomes" id="UP000434639">
    <property type="component" value="Unassembled WGS sequence"/>
</dbReference>
<feature type="transmembrane region" description="Helical" evidence="5">
    <location>
        <begin position="279"/>
        <end position="301"/>
    </location>
</feature>
<feature type="transmembrane region" description="Helical" evidence="5">
    <location>
        <begin position="402"/>
        <end position="430"/>
    </location>
</feature>
<dbReference type="AlphaFoldDB" id="A0A7X2V6S3"/>
<dbReference type="OrthoDB" id="9772630at2"/>
<protein>
    <submittedName>
        <fullName evidence="6">Spore germination protein</fullName>
    </submittedName>
</protein>
<keyword evidence="7" id="KW-1185">Reference proteome</keyword>
<evidence type="ECO:0000256" key="3">
    <source>
        <dbReference type="ARBA" id="ARBA00023136"/>
    </source>
</evidence>
<dbReference type="InterPro" id="IPR004995">
    <property type="entry name" value="Spore_Ger"/>
</dbReference>
<evidence type="ECO:0000256" key="1">
    <source>
        <dbReference type="ARBA" id="ARBA00004141"/>
    </source>
</evidence>
<keyword evidence="3 4" id="KW-0472">Membrane</keyword>
<accession>A0A7X2V6S3</accession>
<dbReference type="PIRSF" id="PIRSF005690">
    <property type="entry name" value="GerBA"/>
    <property type="match status" value="1"/>
</dbReference>
<dbReference type="Pfam" id="PF03323">
    <property type="entry name" value="GerA"/>
    <property type="match status" value="1"/>
</dbReference>
<dbReference type="InterPro" id="IPR050768">
    <property type="entry name" value="UPF0353/GerABKA_families"/>
</dbReference>
<feature type="transmembrane region" description="Helical" evidence="5">
    <location>
        <begin position="371"/>
        <end position="390"/>
    </location>
</feature>
<keyword evidence="5" id="KW-0812">Transmembrane</keyword>
<reference evidence="6 7" key="1">
    <citation type="journal article" date="2017" name="Int. J. Syst. Evol. Microbiol.">
        <title>Bacillus mangrovi sp. nov., isolated from a sediment sample from a mangrove forest.</title>
        <authorList>
            <person name="Gupta V."/>
            <person name="Singh P.K."/>
            <person name="Korpole S."/>
            <person name="Tanuku N.R.S."/>
            <person name="Pinnaka A.K."/>
        </authorList>
    </citation>
    <scope>NUCLEOTIDE SEQUENCE [LARGE SCALE GENOMIC DNA]</scope>
    <source>
        <strain evidence="6 7">KCTC 33872</strain>
    </source>
</reference>
<evidence type="ECO:0000313" key="6">
    <source>
        <dbReference type="EMBL" id="MTH55454.1"/>
    </source>
</evidence>
<dbReference type="PANTHER" id="PTHR22550">
    <property type="entry name" value="SPORE GERMINATION PROTEIN"/>
    <property type="match status" value="1"/>
</dbReference>
<evidence type="ECO:0000313" key="7">
    <source>
        <dbReference type="Proteomes" id="UP000434639"/>
    </source>
</evidence>
<name>A0A7X2V6S3_9BACI</name>
<comment type="caution">
    <text evidence="6">The sequence shown here is derived from an EMBL/GenBank/DDBJ whole genome shotgun (WGS) entry which is preliminary data.</text>
</comment>
<evidence type="ECO:0000256" key="5">
    <source>
        <dbReference type="SAM" id="Phobius"/>
    </source>
</evidence>
<sequence length="488" mass="54424">MMRVLSTYTGNADDAICYIKEAFFHSSDVKVRPVPFNGKPSCIVFLASAANRELIQLNVIKPLLVSPAGKVEDVAAVTGILKTEDLDEAVRYMAEGHCVFLTAGEKKMTLLNVYKPLPDSARAPNNEQVVRGSHQSFSENLMKNIQMLRERVRHPSLTVKVRKIGRTSQSNIAVVYAGKIANPAIVKEVERRLDCIQADSLHFPGNLEEYLEDYPFSPFPQILNTERPDRAAANLMDGRVAIVMEGSPTVLVLPVPFFSFFQSSEDYNQRTLLGSFFRLLRFLSFLIALGLPALYIALVSFNYEAIPVDLIFSIKNSLEFVPFQPLLEAIIMQVTLELLREASIRLPSPIAQTIGVVGGLVIGTAVVEAHLVSNTMIIVVAITAISSFVIPSNEMSSTIRILGFPIMLMSAMFGFFGIVISMMLILIHLVKLTPLGSPYLYPLAPFSARFFKDTLLRAPVWMMNSRPDDTRPVYSWRESRSRGWKKNE</sequence>
<comment type="subcellular location">
    <subcellularLocation>
        <location evidence="4">Cell membrane</location>
    </subcellularLocation>
    <subcellularLocation>
        <location evidence="1">Membrane</location>
        <topology evidence="1">Multi-pass membrane protein</topology>
    </subcellularLocation>
</comment>
<evidence type="ECO:0000256" key="4">
    <source>
        <dbReference type="PIRNR" id="PIRNR005690"/>
    </source>
</evidence>
<organism evidence="6 7">
    <name type="scientific">Metabacillus mangrovi</name>
    <dbReference type="NCBI Taxonomy" id="1491830"/>
    <lineage>
        <taxon>Bacteria</taxon>
        <taxon>Bacillati</taxon>
        <taxon>Bacillota</taxon>
        <taxon>Bacilli</taxon>
        <taxon>Bacillales</taxon>
        <taxon>Bacillaceae</taxon>
        <taxon>Metabacillus</taxon>
    </lineage>
</organism>
<keyword evidence="5" id="KW-1133">Transmembrane helix</keyword>
<comment type="similarity">
    <text evidence="2 4">Belongs to the GerABKA family.</text>
</comment>
<dbReference type="GO" id="GO:0005886">
    <property type="term" value="C:plasma membrane"/>
    <property type="evidence" value="ECO:0007669"/>
    <property type="project" value="UniProtKB-SubCell"/>
</dbReference>
<dbReference type="EMBL" id="WMIB01000029">
    <property type="protein sequence ID" value="MTH55454.1"/>
    <property type="molecule type" value="Genomic_DNA"/>
</dbReference>
<gene>
    <name evidence="6" type="ORF">GKZ89_18850</name>
</gene>
<proteinExistence type="inferred from homology"/>
<dbReference type="PANTHER" id="PTHR22550:SF5">
    <property type="entry name" value="LEUCINE ZIPPER PROTEIN 4"/>
    <property type="match status" value="1"/>
</dbReference>
<dbReference type="GO" id="GO:0009847">
    <property type="term" value="P:spore germination"/>
    <property type="evidence" value="ECO:0007669"/>
    <property type="project" value="UniProtKB-UniRule"/>
</dbReference>